<sequence>MLFLLILFLYPDTLISFDFFHILKDNQRADSSWGKIFSGDYLVYISVEKPIKQVIYFSGDTMTVNYPDSKRAFMIKSGITFNLQGPGGIFGKVGYNLKKSGFMFLKREVNGIQKIETWVHPKTKLKIIYTLEGERIIGVTSLSEKGDTLINVTYADYQRVKDKDLPMTLKISTPDYEEIYKLSNPTLVPFNDSLRSYLEVGKDTKIEYKGFEK</sequence>
<organism evidence="1">
    <name type="scientific">candidate division WOR-3 bacterium</name>
    <dbReference type="NCBI Taxonomy" id="2052148"/>
    <lineage>
        <taxon>Bacteria</taxon>
        <taxon>Bacteria division WOR-3</taxon>
    </lineage>
</organism>
<evidence type="ECO:0000313" key="1">
    <source>
        <dbReference type="EMBL" id="HEN28640.1"/>
    </source>
</evidence>
<accession>A0A7C2K4T4</accession>
<dbReference type="AlphaFoldDB" id="A0A7C2K4T4"/>
<reference evidence="1" key="1">
    <citation type="journal article" date="2020" name="mSystems">
        <title>Genome- and Community-Level Interaction Insights into Carbon Utilization and Element Cycling Functions of Hydrothermarchaeota in Hydrothermal Sediment.</title>
        <authorList>
            <person name="Zhou Z."/>
            <person name="Liu Y."/>
            <person name="Xu W."/>
            <person name="Pan J."/>
            <person name="Luo Z.H."/>
            <person name="Li M."/>
        </authorList>
    </citation>
    <scope>NUCLEOTIDE SEQUENCE [LARGE SCALE GENOMIC DNA]</scope>
    <source>
        <strain evidence="1">SpSt-34</strain>
    </source>
</reference>
<dbReference type="EMBL" id="DSOL01000239">
    <property type="protein sequence ID" value="HEN28640.1"/>
    <property type="molecule type" value="Genomic_DNA"/>
</dbReference>
<comment type="caution">
    <text evidence="1">The sequence shown here is derived from an EMBL/GenBank/DDBJ whole genome shotgun (WGS) entry which is preliminary data.</text>
</comment>
<protein>
    <recommendedName>
        <fullName evidence="2">Outer membrane lipoprotein carrier protein LolA</fullName>
    </recommendedName>
</protein>
<name>A0A7C2K4T4_UNCW3</name>
<evidence type="ECO:0008006" key="2">
    <source>
        <dbReference type="Google" id="ProtNLM"/>
    </source>
</evidence>
<gene>
    <name evidence="1" type="ORF">ENQ77_08380</name>
</gene>
<proteinExistence type="predicted"/>